<dbReference type="PANTHER" id="PTHR32309:SF31">
    <property type="entry name" value="CAPSULAR EXOPOLYSACCHARIDE FAMILY"/>
    <property type="match status" value="1"/>
</dbReference>
<dbReference type="GO" id="GO:0004713">
    <property type="term" value="F:protein tyrosine kinase activity"/>
    <property type="evidence" value="ECO:0007669"/>
    <property type="project" value="TreeGrafter"/>
</dbReference>
<name>A0A0K2SN56_LIMPI</name>
<evidence type="ECO:0000256" key="3">
    <source>
        <dbReference type="ARBA" id="ARBA00022475"/>
    </source>
</evidence>
<keyword evidence="3" id="KW-1003">Cell membrane</keyword>
<dbReference type="PANTHER" id="PTHR32309">
    <property type="entry name" value="TYROSINE-PROTEIN KINASE"/>
    <property type="match status" value="1"/>
</dbReference>
<gene>
    <name evidence="11" type="ORF">LIP_2408</name>
</gene>
<evidence type="ECO:0000259" key="9">
    <source>
        <dbReference type="Pfam" id="PF02706"/>
    </source>
</evidence>
<dbReference type="RefSeq" id="WP_068138332.1">
    <property type="nucleotide sequence ID" value="NZ_AP014924.1"/>
</dbReference>
<evidence type="ECO:0000313" key="12">
    <source>
        <dbReference type="Proteomes" id="UP000065807"/>
    </source>
</evidence>
<comment type="subcellular location">
    <subcellularLocation>
        <location evidence="1">Cell membrane</location>
        <topology evidence="1">Multi-pass membrane protein</topology>
    </subcellularLocation>
</comment>
<protein>
    <recommendedName>
        <fullName evidence="13">Polysaccharide chain length determinant N-terminal domain-containing protein</fullName>
    </recommendedName>
</protein>
<proteinExistence type="inferred from homology"/>
<evidence type="ECO:0008006" key="13">
    <source>
        <dbReference type="Google" id="ProtNLM"/>
    </source>
</evidence>
<evidence type="ECO:0000313" key="11">
    <source>
        <dbReference type="EMBL" id="BAS28249.1"/>
    </source>
</evidence>
<keyword evidence="4 8" id="KW-0812">Transmembrane</keyword>
<dbReference type="Proteomes" id="UP000065807">
    <property type="component" value="Chromosome"/>
</dbReference>
<feature type="transmembrane region" description="Helical" evidence="8">
    <location>
        <begin position="258"/>
        <end position="278"/>
    </location>
</feature>
<keyword evidence="6 8" id="KW-0472">Membrane</keyword>
<evidence type="ECO:0000256" key="6">
    <source>
        <dbReference type="ARBA" id="ARBA00023136"/>
    </source>
</evidence>
<dbReference type="Pfam" id="PF13807">
    <property type="entry name" value="GNVR"/>
    <property type="match status" value="1"/>
</dbReference>
<reference evidence="12" key="2">
    <citation type="journal article" date="2016" name="Int. J. Syst. Evol. Microbiol.">
        <title>Complete genome sequence and cell structure of Limnochorda pilosa, a Gram-negative spore-former within the phylum Firmicutes.</title>
        <authorList>
            <person name="Watanabe M."/>
            <person name="Kojima H."/>
            <person name="Fukui M."/>
        </authorList>
    </citation>
    <scope>NUCLEOTIDE SEQUENCE [LARGE SCALE GENOMIC DNA]</scope>
    <source>
        <strain evidence="12">HC45</strain>
    </source>
</reference>
<dbReference type="InterPro" id="IPR050445">
    <property type="entry name" value="Bact_polysacc_biosynth/exp"/>
</dbReference>
<organism evidence="11 12">
    <name type="scientific">Limnochorda pilosa</name>
    <dbReference type="NCBI Taxonomy" id="1555112"/>
    <lineage>
        <taxon>Bacteria</taxon>
        <taxon>Bacillati</taxon>
        <taxon>Bacillota</taxon>
        <taxon>Limnochordia</taxon>
        <taxon>Limnochordales</taxon>
        <taxon>Limnochordaceae</taxon>
        <taxon>Limnochorda</taxon>
    </lineage>
</organism>
<dbReference type="STRING" id="1555112.LIP_2408"/>
<dbReference type="KEGG" id="lpil:LIP_2408"/>
<evidence type="ECO:0000256" key="5">
    <source>
        <dbReference type="ARBA" id="ARBA00022989"/>
    </source>
</evidence>
<comment type="similarity">
    <text evidence="2">Belongs to the CpsC/CapA family.</text>
</comment>
<dbReference type="InterPro" id="IPR003856">
    <property type="entry name" value="LPS_length_determ_N"/>
</dbReference>
<feature type="transmembrane region" description="Helical" evidence="8">
    <location>
        <begin position="26"/>
        <end position="43"/>
    </location>
</feature>
<accession>A0A0K2SN56</accession>
<dbReference type="AlphaFoldDB" id="A0A0K2SN56"/>
<evidence type="ECO:0000256" key="7">
    <source>
        <dbReference type="SAM" id="MobiDB-lite"/>
    </source>
</evidence>
<feature type="domain" description="Polysaccharide chain length determinant N-terminal" evidence="9">
    <location>
        <begin position="10"/>
        <end position="98"/>
    </location>
</feature>
<dbReference type="GO" id="GO:0005886">
    <property type="term" value="C:plasma membrane"/>
    <property type="evidence" value="ECO:0007669"/>
    <property type="project" value="UniProtKB-SubCell"/>
</dbReference>
<feature type="region of interest" description="Disordered" evidence="7">
    <location>
        <begin position="339"/>
        <end position="376"/>
    </location>
</feature>
<feature type="domain" description="Tyrosine-protein kinase G-rich" evidence="10">
    <location>
        <begin position="207"/>
        <end position="277"/>
    </location>
</feature>
<evidence type="ECO:0000256" key="2">
    <source>
        <dbReference type="ARBA" id="ARBA00006683"/>
    </source>
</evidence>
<dbReference type="OrthoDB" id="2360475at2"/>
<keyword evidence="12" id="KW-1185">Reference proteome</keyword>
<dbReference type="Pfam" id="PF02706">
    <property type="entry name" value="Wzz"/>
    <property type="match status" value="1"/>
</dbReference>
<dbReference type="EMBL" id="AP014924">
    <property type="protein sequence ID" value="BAS28249.1"/>
    <property type="molecule type" value="Genomic_DNA"/>
</dbReference>
<sequence length="376" mass="39536">MPDNAERYDDEIDLRAYLEVLWRRKWVVITLVLLAAVASLVVTRSMEPVYQAEATVLIRADSPGLAVMNLQKSGTVLSVETALEMLQSRQLAQAAAEDLAASGGASDLPGAPAGTDAGLKDRVSARRVGNTPMLRVQAEAVSPAAAAALANAMVRALEQAMMGATRDDLKAAGAFTAAQLERVRQDLAGLEARAATGEEPRGGDAEMQRERRVLEDLYGNLLRQQEEIRMRLAVQSSPVQVIDAAVPPQAPVRPRLSLNLAVAVVLAGFAGLALAFALEFFDVRLRSPRELEEILGAPLLAQVPEEMVSEPTASEGVGAAHGGRARAWGEGAAGGAQVERGLVGRGAPAGTLQPADGYGLPSSQRAVTGEGRGRES</sequence>
<evidence type="ECO:0000256" key="1">
    <source>
        <dbReference type="ARBA" id="ARBA00004651"/>
    </source>
</evidence>
<reference evidence="12" key="1">
    <citation type="submission" date="2015-07" db="EMBL/GenBank/DDBJ databases">
        <title>Complete genome sequence and phylogenetic analysis of Limnochorda pilosa.</title>
        <authorList>
            <person name="Watanabe M."/>
            <person name="Kojima H."/>
            <person name="Fukui M."/>
        </authorList>
    </citation>
    <scope>NUCLEOTIDE SEQUENCE [LARGE SCALE GENOMIC DNA]</scope>
    <source>
        <strain evidence="12">HC45</strain>
    </source>
</reference>
<dbReference type="InterPro" id="IPR032807">
    <property type="entry name" value="GNVR"/>
</dbReference>
<evidence type="ECO:0000256" key="8">
    <source>
        <dbReference type="SAM" id="Phobius"/>
    </source>
</evidence>
<evidence type="ECO:0000259" key="10">
    <source>
        <dbReference type="Pfam" id="PF13807"/>
    </source>
</evidence>
<keyword evidence="5 8" id="KW-1133">Transmembrane helix</keyword>
<evidence type="ECO:0000256" key="4">
    <source>
        <dbReference type="ARBA" id="ARBA00022692"/>
    </source>
</evidence>